<dbReference type="PRINTS" id="PR00131">
    <property type="entry name" value="GLHYDRLASE1"/>
</dbReference>
<organism evidence="13 14">
    <name type="scientific">Paenibacillus endophyticus</name>
    <dbReference type="NCBI Taxonomy" id="1294268"/>
    <lineage>
        <taxon>Bacteria</taxon>
        <taxon>Bacillati</taxon>
        <taxon>Bacillota</taxon>
        <taxon>Bacilli</taxon>
        <taxon>Bacillales</taxon>
        <taxon>Paenibacillaceae</taxon>
        <taxon>Paenibacillus</taxon>
    </lineage>
</organism>
<feature type="active site" description="Proton donor" evidence="9">
    <location>
        <position position="166"/>
    </location>
</feature>
<dbReference type="PANTHER" id="PTHR10353:SF36">
    <property type="entry name" value="LP05116P"/>
    <property type="match status" value="1"/>
</dbReference>
<evidence type="ECO:0000256" key="2">
    <source>
        <dbReference type="ARBA" id="ARBA00010838"/>
    </source>
</evidence>
<reference evidence="13 14" key="1">
    <citation type="submission" date="2020-08" db="EMBL/GenBank/DDBJ databases">
        <title>Genomic Encyclopedia of Type Strains, Phase III (KMG-III): the genomes of soil and plant-associated and newly described type strains.</title>
        <authorList>
            <person name="Whitman W."/>
        </authorList>
    </citation>
    <scope>NUCLEOTIDE SEQUENCE [LARGE SCALE GENOMIC DNA]</scope>
    <source>
        <strain evidence="13 14">CECT 8234</strain>
    </source>
</reference>
<dbReference type="InterPro" id="IPR017736">
    <property type="entry name" value="Glyco_hydro_1_beta-glucosidase"/>
</dbReference>
<proteinExistence type="inferred from homology"/>
<evidence type="ECO:0000256" key="8">
    <source>
        <dbReference type="ARBA" id="ARBA00023326"/>
    </source>
</evidence>
<keyword evidence="5" id="KW-0136">Cellulose degradation</keyword>
<dbReference type="RefSeq" id="WP_183563768.1">
    <property type="nucleotide sequence ID" value="NZ_CBCSLB010000028.1"/>
</dbReference>
<sequence length="447" mass="50813">MTTVQFPKDFKWGTATAAYQIEGAFDEEGRSASIWDTFAKTPGKVLNGDNGDVACDSYHRVDDDIRLLKELGVSVYRFSIAWPRVIPQGRGDVNPTGLDYYEELIDKLIANGIEPFVTLYHWDLPQTLQDEGGWENRATMDAFVQYAETVFRKFNGKVKRWITLNEPWCISILSNYLGAHAPGKQDMQAALDVAHHILVAHGLTVKRFRELGIEGEIGYAPNTEWRTAYSSSPEDVKAAQLRNGSFNEWFLSPVLKGEYPRLLTDWYESKGFKVKVEPGDMAIISQPIDFLGINYYTGSLIRHAAGNDMYDSEEISSSFAKTDFDWNIYADGFYHVLTWITETYGQIPIYITENGACYEAELQDGKINDEARISFLRDHIMALHRAIASGVPVKGYMVWSLMDNFEWAFGYSKPFGLVHVNFNTLERTPKASYHWYSQLVAANQLEI</sequence>
<protein>
    <recommendedName>
        <fullName evidence="3 12">Beta-glucosidase</fullName>
        <ecNumber evidence="3 12">3.2.1.21</ecNumber>
    </recommendedName>
</protein>
<evidence type="ECO:0000313" key="14">
    <source>
        <dbReference type="Proteomes" id="UP000518605"/>
    </source>
</evidence>
<dbReference type="GO" id="GO:0030245">
    <property type="term" value="P:cellulose catabolic process"/>
    <property type="evidence" value="ECO:0007669"/>
    <property type="project" value="UniProtKB-KW"/>
</dbReference>
<feature type="active site" description="Nucleophile" evidence="9 11">
    <location>
        <position position="353"/>
    </location>
</feature>
<dbReference type="PANTHER" id="PTHR10353">
    <property type="entry name" value="GLYCOSYL HYDROLASE"/>
    <property type="match status" value="1"/>
</dbReference>
<keyword evidence="7 12" id="KW-0326">Glycosidase</keyword>
<keyword evidence="8" id="KW-0624">Polysaccharide degradation</keyword>
<accession>A0A7W5CA90</accession>
<feature type="binding site" evidence="10">
    <location>
        <position position="296"/>
    </location>
    <ligand>
        <name>substrate</name>
    </ligand>
</feature>
<evidence type="ECO:0000256" key="3">
    <source>
        <dbReference type="ARBA" id="ARBA00012744"/>
    </source>
</evidence>
<keyword evidence="14" id="KW-1185">Reference proteome</keyword>
<dbReference type="PROSITE" id="PS00572">
    <property type="entry name" value="GLYCOSYL_HYDROL_F1_1"/>
    <property type="match status" value="1"/>
</dbReference>
<name>A0A7W5CA90_9BACL</name>
<feature type="binding site" evidence="10">
    <location>
        <position position="165"/>
    </location>
    <ligand>
        <name>substrate</name>
    </ligand>
</feature>
<evidence type="ECO:0000256" key="11">
    <source>
        <dbReference type="PROSITE-ProRule" id="PRU10055"/>
    </source>
</evidence>
<dbReference type="NCBIfam" id="TIGR03356">
    <property type="entry name" value="BGL"/>
    <property type="match status" value="1"/>
</dbReference>
<dbReference type="GO" id="GO:0005829">
    <property type="term" value="C:cytosol"/>
    <property type="evidence" value="ECO:0007669"/>
    <property type="project" value="TreeGrafter"/>
</dbReference>
<comment type="catalytic activity">
    <reaction evidence="1 12">
        <text>Hydrolysis of terminal, non-reducing beta-D-glucosyl residues with release of beta-D-glucose.</text>
        <dbReference type="EC" id="3.2.1.21"/>
    </reaction>
</comment>
<dbReference type="FunFam" id="3.20.20.80:FF:000004">
    <property type="entry name" value="Beta-glucosidase 6-phospho-beta-glucosidase"/>
    <property type="match status" value="1"/>
</dbReference>
<dbReference type="PROSITE" id="PS00653">
    <property type="entry name" value="GLYCOSYL_HYDROL_F1_2"/>
    <property type="match status" value="1"/>
</dbReference>
<evidence type="ECO:0000256" key="5">
    <source>
        <dbReference type="ARBA" id="ARBA00023001"/>
    </source>
</evidence>
<evidence type="ECO:0000256" key="4">
    <source>
        <dbReference type="ARBA" id="ARBA00022801"/>
    </source>
</evidence>
<dbReference type="Gene3D" id="3.20.20.80">
    <property type="entry name" value="Glycosidases"/>
    <property type="match status" value="1"/>
</dbReference>
<dbReference type="InterPro" id="IPR017853">
    <property type="entry name" value="GH"/>
</dbReference>
<dbReference type="InterPro" id="IPR018120">
    <property type="entry name" value="Glyco_hydro_1_AS"/>
</dbReference>
<keyword evidence="6" id="KW-0119">Carbohydrate metabolism</keyword>
<feature type="binding site" evidence="10">
    <location>
        <position position="121"/>
    </location>
    <ligand>
        <name>substrate</name>
    </ligand>
</feature>
<comment type="caution">
    <text evidence="13">The sequence shown here is derived from an EMBL/GenBank/DDBJ whole genome shotgun (WGS) entry which is preliminary data.</text>
</comment>
<feature type="binding site" evidence="10">
    <location>
        <begin position="406"/>
        <end position="407"/>
    </location>
    <ligand>
        <name>substrate</name>
    </ligand>
</feature>
<dbReference type="Proteomes" id="UP000518605">
    <property type="component" value="Unassembled WGS sequence"/>
</dbReference>
<dbReference type="AlphaFoldDB" id="A0A7W5CA90"/>
<keyword evidence="4 12" id="KW-0378">Hydrolase</keyword>
<evidence type="ECO:0000256" key="7">
    <source>
        <dbReference type="ARBA" id="ARBA00023295"/>
    </source>
</evidence>
<dbReference type="Pfam" id="PF00232">
    <property type="entry name" value="Glyco_hydro_1"/>
    <property type="match status" value="1"/>
</dbReference>
<evidence type="ECO:0000256" key="12">
    <source>
        <dbReference type="RuleBase" id="RU361175"/>
    </source>
</evidence>
<dbReference type="SUPFAM" id="SSF51445">
    <property type="entry name" value="(Trans)glycosidases"/>
    <property type="match status" value="1"/>
</dbReference>
<dbReference type="InterPro" id="IPR001360">
    <property type="entry name" value="Glyco_hydro_1"/>
</dbReference>
<feature type="binding site" evidence="10">
    <location>
        <position position="20"/>
    </location>
    <ligand>
        <name>substrate</name>
    </ligand>
</feature>
<evidence type="ECO:0000256" key="9">
    <source>
        <dbReference type="PIRSR" id="PIRSR617736-1"/>
    </source>
</evidence>
<comment type="similarity">
    <text evidence="2 12">Belongs to the glycosyl hydrolase 1 family.</text>
</comment>
<feature type="binding site" evidence="10">
    <location>
        <position position="399"/>
    </location>
    <ligand>
        <name>substrate</name>
    </ligand>
</feature>
<dbReference type="EMBL" id="JACHXW010000008">
    <property type="protein sequence ID" value="MBB3153004.1"/>
    <property type="molecule type" value="Genomic_DNA"/>
</dbReference>
<evidence type="ECO:0000256" key="1">
    <source>
        <dbReference type="ARBA" id="ARBA00000448"/>
    </source>
</evidence>
<dbReference type="EC" id="3.2.1.21" evidence="3 12"/>
<dbReference type="InterPro" id="IPR033132">
    <property type="entry name" value="GH_1_N_CS"/>
</dbReference>
<evidence type="ECO:0000256" key="10">
    <source>
        <dbReference type="PIRSR" id="PIRSR617736-2"/>
    </source>
</evidence>
<evidence type="ECO:0000313" key="13">
    <source>
        <dbReference type="EMBL" id="MBB3153004.1"/>
    </source>
</evidence>
<gene>
    <name evidence="13" type="ORF">FHS16_003063</name>
</gene>
<dbReference type="GO" id="GO:0008422">
    <property type="term" value="F:beta-glucosidase activity"/>
    <property type="evidence" value="ECO:0007669"/>
    <property type="project" value="UniProtKB-EC"/>
</dbReference>
<evidence type="ECO:0000256" key="6">
    <source>
        <dbReference type="ARBA" id="ARBA00023277"/>
    </source>
</evidence>